<dbReference type="Gene3D" id="1.10.150.390">
    <property type="match status" value="1"/>
</dbReference>
<comment type="similarity">
    <text evidence="9 12">Belongs to the RNA polymerase beta chain family.</text>
</comment>
<evidence type="ECO:0000256" key="2">
    <source>
        <dbReference type="ARBA" id="ARBA00009839"/>
    </source>
</evidence>
<dbReference type="Gene3D" id="2.40.40.20">
    <property type="match status" value="1"/>
</dbReference>
<dbReference type="PANTHER" id="PTHR19376">
    <property type="entry name" value="DNA-DIRECTED RNA POLYMERASE"/>
    <property type="match status" value="1"/>
</dbReference>
<dbReference type="GO" id="GO:0000428">
    <property type="term" value="C:DNA-directed RNA polymerase complex"/>
    <property type="evidence" value="ECO:0007669"/>
    <property type="project" value="UniProtKB-KW"/>
</dbReference>
<dbReference type="Gene3D" id="3.90.1800.10">
    <property type="entry name" value="RNA polymerase alpha subunit dimerisation domain"/>
    <property type="match status" value="1"/>
</dbReference>
<dbReference type="InterPro" id="IPR010243">
    <property type="entry name" value="RNA_pol_bsu_bac"/>
</dbReference>
<dbReference type="GO" id="GO:0032549">
    <property type="term" value="F:ribonucleoside binding"/>
    <property type="evidence" value="ECO:0007669"/>
    <property type="project" value="InterPro"/>
</dbReference>
<dbReference type="GO" id="GO:0008270">
    <property type="term" value="F:zinc ion binding"/>
    <property type="evidence" value="ECO:0007669"/>
    <property type="project" value="UniProtKB-UniRule"/>
</dbReference>
<dbReference type="EC" id="2.7.7.6" evidence="9"/>
<dbReference type="Gene3D" id="4.10.860.120">
    <property type="entry name" value="RNA polymerase II, clamp domain"/>
    <property type="match status" value="1"/>
</dbReference>
<dbReference type="InterPro" id="IPR007066">
    <property type="entry name" value="RNA_pol_Rpb1_3"/>
</dbReference>
<comment type="similarity">
    <text evidence="2">In the C-terminal section; belongs to the RNA polymerase beta' chain family.</text>
</comment>
<evidence type="ECO:0000256" key="7">
    <source>
        <dbReference type="ARBA" id="ARBA00023163"/>
    </source>
</evidence>
<dbReference type="NCBIfam" id="TIGR02386">
    <property type="entry name" value="rpoC_TIGR"/>
    <property type="match status" value="1"/>
</dbReference>
<dbReference type="InterPro" id="IPR012754">
    <property type="entry name" value="DNA-dir_RpoC_beta_prime_bact"/>
</dbReference>
<evidence type="ECO:0000256" key="8">
    <source>
        <dbReference type="ARBA" id="ARBA00048552"/>
    </source>
</evidence>
<dbReference type="InterPro" id="IPR042107">
    <property type="entry name" value="DNA-dir_RNA_pol_bsu_ext_1_sf"/>
</dbReference>
<dbReference type="Gene3D" id="2.40.270.10">
    <property type="entry name" value="DNA-directed RNA polymerase, subunit 2, domain 6"/>
    <property type="match status" value="1"/>
</dbReference>
<dbReference type="NCBIfam" id="NF001616">
    <property type="entry name" value="PRK00405.1"/>
    <property type="match status" value="1"/>
</dbReference>
<dbReference type="Gene3D" id="2.40.50.150">
    <property type="match status" value="1"/>
</dbReference>
<evidence type="ECO:0000256" key="9">
    <source>
        <dbReference type="HAMAP-Rule" id="MF_01321"/>
    </source>
</evidence>
<dbReference type="InterPro" id="IPR015712">
    <property type="entry name" value="DNA-dir_RNA_pol_su2"/>
</dbReference>
<feature type="binding site" evidence="10">
    <location>
        <position position="1442"/>
    </location>
    <ligand>
        <name>Zn(2+)</name>
        <dbReference type="ChEBI" id="CHEBI:29105"/>
        <label>1</label>
    </ligand>
</feature>
<comment type="cofactor">
    <cofactor evidence="10">
        <name>Mg(2+)</name>
        <dbReference type="ChEBI" id="CHEBI:18420"/>
    </cofactor>
    <text evidence="10">Binds 1 Mg(2+) ion per subunit.</text>
</comment>
<dbReference type="Gene3D" id="2.40.50.100">
    <property type="match status" value="4"/>
</dbReference>
<feature type="binding site" evidence="10">
    <location>
        <position position="1445"/>
    </location>
    <ligand>
        <name>Zn(2+)</name>
        <dbReference type="ChEBI" id="CHEBI:29105"/>
        <label>1</label>
    </ligand>
</feature>
<dbReference type="Pfam" id="PF04997">
    <property type="entry name" value="RNA_pol_Rpb1_1"/>
    <property type="match status" value="1"/>
</dbReference>
<dbReference type="Pfam" id="PF04560">
    <property type="entry name" value="RNA_pol_Rpb2_7"/>
    <property type="match status" value="1"/>
</dbReference>
<dbReference type="GO" id="GO:0006351">
    <property type="term" value="P:DNA-templated transcription"/>
    <property type="evidence" value="ECO:0007669"/>
    <property type="project" value="UniProtKB-UniRule"/>
</dbReference>
<comment type="catalytic activity">
    <reaction evidence="8 9 11">
        <text>RNA(n) + a ribonucleoside 5'-triphosphate = RNA(n+1) + diphosphate</text>
        <dbReference type="Rhea" id="RHEA:21248"/>
        <dbReference type="Rhea" id="RHEA-COMP:14527"/>
        <dbReference type="Rhea" id="RHEA-COMP:17342"/>
        <dbReference type="ChEBI" id="CHEBI:33019"/>
        <dbReference type="ChEBI" id="CHEBI:61557"/>
        <dbReference type="ChEBI" id="CHEBI:140395"/>
        <dbReference type="EC" id="2.7.7.6"/>
    </reaction>
</comment>
<dbReference type="InterPro" id="IPR037033">
    <property type="entry name" value="DNA-dir_RNAP_su2_hyb_sf"/>
</dbReference>
<evidence type="ECO:0000259" key="14">
    <source>
        <dbReference type="SMART" id="SM00663"/>
    </source>
</evidence>
<dbReference type="GO" id="GO:0000287">
    <property type="term" value="F:magnesium ion binding"/>
    <property type="evidence" value="ECO:0007669"/>
    <property type="project" value="UniProtKB-UniRule"/>
</dbReference>
<dbReference type="InterPro" id="IPR007121">
    <property type="entry name" value="RNA_pol_bsu_CS"/>
</dbReference>
<keyword evidence="6 10" id="KW-0479">Metal-binding</keyword>
<dbReference type="Gene3D" id="3.90.1100.10">
    <property type="match status" value="1"/>
</dbReference>
<gene>
    <name evidence="10 15" type="primary">rpoC</name>
    <name evidence="9" type="synonym">rpoB</name>
    <name evidence="15" type="ORF">FZC36_02215</name>
</gene>
<keyword evidence="13" id="KW-0175">Coiled coil</keyword>
<dbReference type="Pfam" id="PF04983">
    <property type="entry name" value="RNA_pol_Rpb1_3"/>
    <property type="match status" value="1"/>
</dbReference>
<dbReference type="InterPro" id="IPR007083">
    <property type="entry name" value="RNA_pol_Rpb1_4"/>
</dbReference>
<keyword evidence="4 9" id="KW-0808">Transferase</keyword>
<dbReference type="SMART" id="SM00663">
    <property type="entry name" value="RPOLA_N"/>
    <property type="match status" value="1"/>
</dbReference>
<dbReference type="SUPFAM" id="SSF64484">
    <property type="entry name" value="beta and beta-prime subunits of DNA dependent RNA-polymerase"/>
    <property type="match status" value="2"/>
</dbReference>
<keyword evidence="7 9" id="KW-0804">Transcription</keyword>
<reference evidence="15 16" key="1">
    <citation type="submission" date="2019-08" db="EMBL/GenBank/DDBJ databases">
        <title>Highly reduced genomes of protist endosymbionts show evolutionary convergence.</title>
        <authorList>
            <person name="George E."/>
            <person name="Husnik F."/>
            <person name="Tashyreva D."/>
            <person name="Prokopchuk G."/>
            <person name="Horak A."/>
            <person name="Kwong W.K."/>
            <person name="Lukes J."/>
            <person name="Keeling P.J."/>
        </authorList>
    </citation>
    <scope>NUCLEOTIDE SEQUENCE [LARGE SCALE GENOMIC DNA]</scope>
    <source>
        <strain evidence="15">1604HC</strain>
    </source>
</reference>
<comment type="cofactor">
    <cofactor evidence="10">
        <name>Zn(2+)</name>
        <dbReference type="ChEBI" id="CHEBI:29105"/>
    </cofactor>
    <text evidence="10">Binds 2 Zn(2+) ions per subunit.</text>
</comment>
<dbReference type="InterPro" id="IPR007120">
    <property type="entry name" value="DNA-dir_RNAP_su2_dom"/>
</dbReference>
<dbReference type="EMBL" id="CP043314">
    <property type="protein sequence ID" value="QEK39228.1"/>
    <property type="molecule type" value="Genomic_DNA"/>
</dbReference>
<dbReference type="Pfam" id="PF04565">
    <property type="entry name" value="RNA_pol_Rpb2_3"/>
    <property type="match status" value="1"/>
</dbReference>
<dbReference type="InterPro" id="IPR042102">
    <property type="entry name" value="RNA_pol_Rpb1_3_sf"/>
</dbReference>
<evidence type="ECO:0000256" key="6">
    <source>
        <dbReference type="ARBA" id="ARBA00022723"/>
    </source>
</evidence>
<dbReference type="Gene3D" id="1.10.274.100">
    <property type="entry name" value="RNA polymerase Rpb1, domain 3"/>
    <property type="match status" value="1"/>
</dbReference>
<dbReference type="Pfam" id="PF04561">
    <property type="entry name" value="RNA_pol_Rpb2_2"/>
    <property type="match status" value="1"/>
</dbReference>
<comment type="similarity">
    <text evidence="1">In the N-terminal section; belongs to the RNA polymerase beta chain family.</text>
</comment>
<feature type="coiled-coil region" evidence="13">
    <location>
        <begin position="1015"/>
        <end position="1049"/>
    </location>
</feature>
<dbReference type="Pfam" id="PF04998">
    <property type="entry name" value="RNA_pol_Rpb1_5"/>
    <property type="match status" value="1"/>
</dbReference>
<dbReference type="InterPro" id="IPR007080">
    <property type="entry name" value="RNA_pol_Rpb1_1"/>
</dbReference>
<dbReference type="Gene3D" id="1.10.1790.20">
    <property type="match status" value="1"/>
</dbReference>
<evidence type="ECO:0000256" key="10">
    <source>
        <dbReference type="HAMAP-Rule" id="MF_01322"/>
    </source>
</evidence>
<dbReference type="InterPro" id="IPR007081">
    <property type="entry name" value="RNA_pol_Rpb1_5"/>
</dbReference>
<evidence type="ECO:0000313" key="16">
    <source>
        <dbReference type="Proteomes" id="UP000324924"/>
    </source>
</evidence>
<dbReference type="HAMAP" id="MF_01321">
    <property type="entry name" value="RNApol_bact_RpoB"/>
    <property type="match status" value="1"/>
</dbReference>
<dbReference type="GO" id="GO:0003677">
    <property type="term" value="F:DNA binding"/>
    <property type="evidence" value="ECO:0007669"/>
    <property type="project" value="UniProtKB-UniRule"/>
</dbReference>
<dbReference type="InterPro" id="IPR007645">
    <property type="entry name" value="RNA_pol_Rpb2_3"/>
</dbReference>
<dbReference type="InterPro" id="IPR044893">
    <property type="entry name" value="RNA_pol_Rpb1_clamp_domain"/>
</dbReference>
<feature type="binding site" evidence="10">
    <location>
        <position position="2237"/>
    </location>
    <ligand>
        <name>Zn(2+)</name>
        <dbReference type="ChEBI" id="CHEBI:29105"/>
        <label>2</label>
    </ligand>
</feature>
<dbReference type="NCBIfam" id="TIGR02013">
    <property type="entry name" value="rpoB"/>
    <property type="match status" value="1"/>
</dbReference>
<dbReference type="Proteomes" id="UP000324924">
    <property type="component" value="Chromosome"/>
</dbReference>
<dbReference type="Gene3D" id="1.10.132.30">
    <property type="match status" value="1"/>
</dbReference>
<dbReference type="Gene3D" id="3.90.1110.10">
    <property type="entry name" value="RNA polymerase Rpb2, domain 2"/>
    <property type="match status" value="1"/>
</dbReference>
<keyword evidence="16" id="KW-1185">Reference proteome</keyword>
<dbReference type="GO" id="GO:0003899">
    <property type="term" value="F:DNA-directed RNA polymerase activity"/>
    <property type="evidence" value="ECO:0007669"/>
    <property type="project" value="UniProtKB-UniRule"/>
</dbReference>
<keyword evidence="10" id="KW-0460">Magnesium</keyword>
<dbReference type="InterPro" id="IPR007641">
    <property type="entry name" value="RNA_pol_Rpb2_7"/>
</dbReference>
<feature type="binding site" evidence="10">
    <location>
        <position position="2156"/>
    </location>
    <ligand>
        <name>Zn(2+)</name>
        <dbReference type="ChEBI" id="CHEBI:29105"/>
        <label>2</label>
    </ligand>
</feature>
<feature type="binding site" evidence="10">
    <location>
        <position position="2240"/>
    </location>
    <ligand>
        <name>Zn(2+)</name>
        <dbReference type="ChEBI" id="CHEBI:29105"/>
        <label>2</label>
    </ligand>
</feature>
<evidence type="ECO:0000256" key="12">
    <source>
        <dbReference type="RuleBase" id="RU363031"/>
    </source>
</evidence>
<dbReference type="InterPro" id="IPR007642">
    <property type="entry name" value="RNA_pol_Rpb2_2"/>
</dbReference>
<dbReference type="Gene3D" id="2.30.150.10">
    <property type="entry name" value="DNA-directed RNA polymerase, beta subunit, external 1 domain"/>
    <property type="match status" value="1"/>
</dbReference>
<proteinExistence type="inferred from homology"/>
<organism evidence="15 16">
    <name type="scientific">Candidatus Nesciobacter abundans</name>
    <dbReference type="NCBI Taxonomy" id="2601668"/>
    <lineage>
        <taxon>Bacteria</taxon>
        <taxon>Pseudomonadati</taxon>
        <taxon>Pseudomonadota</taxon>
        <taxon>Alphaproteobacteria</taxon>
        <taxon>Holosporales</taxon>
        <taxon>Holosporaceae</taxon>
        <taxon>Candidatus Nesciobacter</taxon>
    </lineage>
</organism>
<dbReference type="Pfam" id="PF00562">
    <property type="entry name" value="RNA_pol_Rpb2_6"/>
    <property type="match status" value="1"/>
</dbReference>
<keyword evidence="3 9" id="KW-0240">DNA-directed RNA polymerase</keyword>
<dbReference type="Pfam" id="PF05000">
    <property type="entry name" value="RNA_pol_Rpb1_4"/>
    <property type="match status" value="1"/>
</dbReference>
<evidence type="ECO:0000313" key="15">
    <source>
        <dbReference type="EMBL" id="QEK39228.1"/>
    </source>
</evidence>
<dbReference type="InterPro" id="IPR000722">
    <property type="entry name" value="RNA_pol_asu"/>
</dbReference>
<keyword evidence="10" id="KW-0862">Zinc</keyword>
<evidence type="ECO:0000256" key="1">
    <source>
        <dbReference type="ARBA" id="ARBA00007616"/>
    </source>
</evidence>
<dbReference type="Gene3D" id="1.10.40.90">
    <property type="match status" value="1"/>
</dbReference>
<dbReference type="CDD" id="cd00653">
    <property type="entry name" value="RNA_pol_B_RPB2"/>
    <property type="match status" value="1"/>
</dbReference>
<feature type="binding site" evidence="10">
    <location>
        <position position="1429"/>
    </location>
    <ligand>
        <name>Zn(2+)</name>
        <dbReference type="ChEBI" id="CHEBI:29105"/>
        <label>1</label>
    </ligand>
</feature>
<dbReference type="KEGG" id="nabu:FZC36_02215"/>
<dbReference type="InterPro" id="IPR038120">
    <property type="entry name" value="Rpb1_funnel_sf"/>
</dbReference>
<evidence type="ECO:0000256" key="11">
    <source>
        <dbReference type="RuleBase" id="RU004279"/>
    </source>
</evidence>
<accession>A0A5C0UGM7</accession>
<comment type="similarity">
    <text evidence="10 11">Belongs to the RNA polymerase beta' chain family.</text>
</comment>
<dbReference type="RefSeq" id="WP_148972351.1">
    <property type="nucleotide sequence ID" value="NZ_CP043314.1"/>
</dbReference>
<dbReference type="InterPro" id="IPR019462">
    <property type="entry name" value="DNA-dir_RNA_pol_bsu_external_1"/>
</dbReference>
<comment type="subunit">
    <text evidence="9 12">The RNAP catalytic core consists of 2 alpha, 1 beta, 1 beta' and 1 omega subunit. When a sigma factor is associated with the core the holoenzyme is formed, which can initiate transcription.</text>
</comment>
<protein>
    <recommendedName>
        <fullName evidence="9 10">Multifunctional fusion protein</fullName>
    </recommendedName>
    <domain>
        <recommendedName>
            <fullName evidence="9">DNA-directed RNA polymerase subunit beta</fullName>
            <shortName evidence="9">RNAP subunit beta</shortName>
            <ecNumber evidence="9">2.7.7.6</ecNumber>
        </recommendedName>
        <alternativeName>
            <fullName evidence="9">RNA polymerase subunit beta</fullName>
        </alternativeName>
        <alternativeName>
            <fullName evidence="9">Transcriptase subunit beta</fullName>
        </alternativeName>
    </domain>
    <domain>
        <recommendedName>
            <fullName evidence="10">DNA-directed RNA polymerase subunit beta'</fullName>
            <shortName evidence="10">RNAP subunit beta'</shortName>
        </recommendedName>
        <alternativeName>
            <fullName evidence="10">RNA polymerase subunit beta'</fullName>
        </alternativeName>
        <alternativeName>
            <fullName evidence="10">Transcriptase subunit beta'</fullName>
        </alternativeName>
    </domain>
</protein>
<keyword evidence="5 9" id="KW-0548">Nucleotidyltransferase</keyword>
<dbReference type="Pfam" id="PF10385">
    <property type="entry name" value="RNA_pol_Rpb2_45"/>
    <property type="match status" value="1"/>
</dbReference>
<dbReference type="PROSITE" id="PS01166">
    <property type="entry name" value="RNA_POL_BETA"/>
    <property type="match status" value="1"/>
</dbReference>
<comment type="function">
    <text evidence="9 11">DNA-dependent RNA polymerase catalyzes the transcription of DNA into RNA using the four ribonucleoside triphosphates as substrates.</text>
</comment>
<feature type="binding site" evidence="10">
    <location>
        <position position="1819"/>
    </location>
    <ligand>
        <name>Mg(2+)</name>
        <dbReference type="ChEBI" id="CHEBI:18420"/>
    </ligand>
</feature>
<dbReference type="PANTHER" id="PTHR19376:SF54">
    <property type="entry name" value="DNA-DIRECTED RNA POLYMERASE SUBUNIT BETA"/>
    <property type="match status" value="1"/>
</dbReference>
<dbReference type="OrthoDB" id="9815296at2"/>
<feature type="binding site" evidence="10">
    <location>
        <position position="1427"/>
    </location>
    <ligand>
        <name>Zn(2+)</name>
        <dbReference type="ChEBI" id="CHEBI:29105"/>
        <label>1</label>
    </ligand>
</feature>
<dbReference type="CDD" id="cd01609">
    <property type="entry name" value="RNAP_beta'_N"/>
    <property type="match status" value="1"/>
</dbReference>
<feature type="domain" description="RNA polymerase N-terminal" evidence="14">
    <location>
        <begin position="1593"/>
        <end position="1873"/>
    </location>
</feature>
<feature type="binding site" evidence="10">
    <location>
        <position position="1823"/>
    </location>
    <ligand>
        <name>Mg(2+)</name>
        <dbReference type="ChEBI" id="CHEBI:18420"/>
    </ligand>
</feature>
<dbReference type="InterPro" id="IPR006592">
    <property type="entry name" value="RNA_pol_N"/>
</dbReference>
<evidence type="ECO:0000256" key="4">
    <source>
        <dbReference type="ARBA" id="ARBA00022679"/>
    </source>
</evidence>
<sequence length="2723" mass="304213">MSNGNNFLRKSFANISERDLKVPDLIQLQKESYDKFLQLNVLPERRKNKGLQSVFSEFFPIFNSSKTLKLEFVQYGISDSIYTEEEAKIKGLTYGGVISIFLRLAIFDPESDGLKVKDLREQSVCIGEMPFMTKSGTFVINGSERVVVSQVHRSPGVFLDIDNKTGRSIHSVRIIPYRGSWIDIEFDHNDIINVRIDKNKKIPLSVFLMSLSGGDTGSDSTGMSVSDIIYEFYNVSKFVKHENGVEAFLNASIYQGLKLSFDLIDFDTKEVIVPAGSKITKMKLKALENVKSYWFNKESLPDIYFAHDMKCEEGSIKASDSLVSFYDYNFAEFEGVLVDHFSQTSFLIDSIIAHPCSSRDEAMVVIYNTIRPGERPRMDVVYSLYRSLFSDPNYYTLSEVGRVKLNSRLGLDIDINKLTLTKVDILKSIKMLIELKNGKGSVDDIDSLENRRVRSVGELVENQCRIALGRFAKSIKDRFGSVDMETAMPSDFVLNSKSFTGVIKEFFCTSPLSQFMDQTNPLSEISHKRRLSSFGPGGFSKEKAWLEVRDLHPTHYGRICAVETPEGPNLGLISSLTIFSKVNEYGFISTPYYPVKNGIIQKNIEYLSSIDDKKHIIAHADRSILKEDGTFKSNLVSCRKNNEYVVVSPEEIDYIDVSPKQIISVASSLIPFIEHNDAGRALMGANMQRQAVPLIRPDTPLVGTGIEGIVVRDSGAGMVSVKPGTVMKVDASSIFVKADDGDVNTYNLRKFERTNDSTCINQTCLVDVGDSVEKGQIMADGPSMRNGELSLGKNVKVAFLSWRGGNYEDAVLISSKLANDFSSFHIEKYEISAKEIKQGLEQVTRDVPKISDEFLRHLDESGIVNIGAKVSHGDVLVGRITPKAEGNFNATERLLKALFGDKASDVIDSSLKVPPGVSGTVVDVRIFTRKGVDKNERATFIEEESIQKILEEKSEQINIIGSSYVSKLSDYSNVKISASKALKAKCKKKEIEIDSKNLVLGDILKHILNKEVSLLDLASTNVPEIENILQEYENKIKFIDKKADKEIKKIKEGDDLPAGVRVSVQVFIAVKRKLQPGDKICGRHGNKGVVSRVMNLEDMPFTKDGEPVELLFSSLGISSRMNLGQIFETHLGWAALNLGKKINKMLSGYNEGKLSISDLRNFVDKVYNKEQESKIVKSKNDEEFMDFARNLRKGVPFSSPAFDGAKDVDISNMLKLADCDPSGKEVLYDGYTGLPFQRKITVGVMHIMQLHHFVDSKIHARSVGPYSLITQQPLGGKSNFGGQRFGEMEVWALQGYGAAYIARECLTSKSDDLTTRIRVFQDISHGKEVFDSPGIPESFRVLLYQLRSLCLNVECLEKQGESLLSQRIQDIEGVDALRISLASERDILGWSSGEILEPETIHYRTLKPHKDGLFSERVFGPVTDYECKCGKYKGTKFQGLTCPSCGVLVTSSSVRRKRMGHVKLAAPVAHIWFTKALPSRMSIVLDISVKDMESILRFDSYIIIEPASSIYSYKQILSESEYHRASEETGDENFFAETGPQALELLLKNIDIENEISLITEKLNNCVKEDERKKLIRKLKIFSGFQKSNTRPEYMITRVLPVLPPDLRPLVLLDGGRFASSDINDLYRRIINRNKRLQRLIALMSPKIMIKNEMRMLQESFDALLDNSRKSRPILGANGNRVLKSLTDVLKGKDGIFRQNLLGKRVDYSGRSVIVVGPDLKLDQCGLPKEMALELFKPFVLARLVYIGFASTVRDATPMVDHKRPEVWDVLEEVIKGHPVLLNRAPTLHRLGIQAFNPILVEGKAIKLHPLVCSAFNADFDGDQMAIHIPLSIEAQLEAKVLMMSTKCLLNPSSGKIIVKPSKDMVLGIYCLTLMNEKEDKSLLISNISEAEHALERGIITYNSPFTTVVDNNGEKEKAVTTLGRMKFYEIMPKNEKIKFSMINKVFKSSDISDLVQQIYLIFDNKTNVKFLDNLMRLGFLHATLSGSSFGKDDLIIPPEKNKLVSDTKKLVEDYKTQYMEGIITEGERYNKVISAWSLFSDKIAKLVNKHMSKPDLHGVLNSVYMMMDSGARGSSTQIRQLTGGRGLLSRSDGSIQEIPITNSLKEGATSAEYVRAAQGSRKGLSDIALKTADAGYLTRRLVDVSQDCIIKGTDCGTEEGIKVECFVKGEKVSTYIREKIFGRTLARDIILEDGSILANRNDIVDDKIMESIKDRMVESIEIRSPVLCANLNSTICPKCYGYDLAELTLVQAGEASGVVAAQSIGEPGTQLTMRTFHQGGAVQSLSEETLIDSEEDSEVFFENVKFYDKKDYKIVSNRNGYVKLKGKKGVTSHKISYGAKVFVNENDKIKKGTRVAEWNPYATPFLSSIRAYVKYNDLVEGVSLKTIFDESTGAETYLVSDLSKMSKRSAMSPSIIFVDEKGSPVLKSDGNVFEHKLAVNDFIQVKDGDFVEPGDVISSRSQEVLKAQDIVGGLPRIAELFEARQPKVTAILSELDGQVRFGKDYRSKKRIIVKSKEGLESEYIVPKDRNTIVHEGDFVSKGEILVDGQVHHQDTLKILGLKSMVTNYIEDVQQVYRAQGIEINDKHIEVILRRMISHAEVEDAGDSTFLKGEYVSIRILNSVNNILIDQGKELVKFRRVLQGITKISISESSSFFAAASFQDTARVLTDAALHNSIDFLRGMKESMITGKLLPAGTGSVSRNLEDSWKNDMENSILSDMIA</sequence>
<evidence type="ECO:0000256" key="13">
    <source>
        <dbReference type="SAM" id="Coils"/>
    </source>
</evidence>
<dbReference type="InterPro" id="IPR037034">
    <property type="entry name" value="RNA_pol_Rpb2_2_sf"/>
</dbReference>
<name>A0A5C0UGM7_9PROT</name>
<feature type="binding site" evidence="10">
    <location>
        <position position="1821"/>
    </location>
    <ligand>
        <name>Mg(2+)</name>
        <dbReference type="ChEBI" id="CHEBI:18420"/>
    </ligand>
</feature>
<dbReference type="Pfam" id="PF00623">
    <property type="entry name" value="RNA_pol_Rpb1_2"/>
    <property type="match status" value="2"/>
</dbReference>
<evidence type="ECO:0000256" key="5">
    <source>
        <dbReference type="ARBA" id="ARBA00022695"/>
    </source>
</evidence>
<dbReference type="InterPro" id="IPR014724">
    <property type="entry name" value="RNA_pol_RPB2_OB-fold"/>
</dbReference>
<feature type="binding site" evidence="10">
    <location>
        <position position="2229"/>
    </location>
    <ligand>
        <name>Zn(2+)</name>
        <dbReference type="ChEBI" id="CHEBI:29105"/>
        <label>2</label>
    </ligand>
</feature>
<dbReference type="InterPro" id="IPR007644">
    <property type="entry name" value="RNA_pol_bsu_protrusion"/>
</dbReference>
<dbReference type="InterPro" id="IPR045867">
    <property type="entry name" value="DNA-dir_RpoC_beta_prime"/>
</dbReference>
<dbReference type="Pfam" id="PF04563">
    <property type="entry name" value="RNA_pol_Rpb2_1"/>
    <property type="match status" value="1"/>
</dbReference>
<dbReference type="HAMAP" id="MF_01322">
    <property type="entry name" value="RNApol_bact_RpoC"/>
    <property type="match status" value="1"/>
</dbReference>
<evidence type="ECO:0000256" key="3">
    <source>
        <dbReference type="ARBA" id="ARBA00022478"/>
    </source>
</evidence>